<dbReference type="InterPro" id="IPR004117">
    <property type="entry name" value="7tm6_olfct_rcpt"/>
</dbReference>
<evidence type="ECO:0000313" key="13">
    <source>
        <dbReference type="EnsemblMetazoa" id="AFAF009433-PA"/>
    </source>
</evidence>
<organism evidence="13 14">
    <name type="scientific">Anopheles farauti</name>
    <dbReference type="NCBI Taxonomy" id="69004"/>
    <lineage>
        <taxon>Eukaryota</taxon>
        <taxon>Metazoa</taxon>
        <taxon>Ecdysozoa</taxon>
        <taxon>Arthropoda</taxon>
        <taxon>Hexapoda</taxon>
        <taxon>Insecta</taxon>
        <taxon>Pterygota</taxon>
        <taxon>Neoptera</taxon>
        <taxon>Endopterygota</taxon>
        <taxon>Diptera</taxon>
        <taxon>Nematocera</taxon>
        <taxon>Culicoidea</taxon>
        <taxon>Culicidae</taxon>
        <taxon>Anophelinae</taxon>
        <taxon>Anopheles</taxon>
    </lineage>
</organism>
<dbReference type="PANTHER" id="PTHR21137:SF37">
    <property type="entry name" value="ODORANT RECEPTOR 46A, ISOFORM B-RELATED"/>
    <property type="match status" value="1"/>
</dbReference>
<dbReference type="EMBL" id="AXCN02000271">
    <property type="status" value="NOT_ANNOTATED_CDS"/>
    <property type="molecule type" value="Genomic_DNA"/>
</dbReference>
<feature type="transmembrane region" description="Helical" evidence="12">
    <location>
        <begin position="204"/>
        <end position="223"/>
    </location>
</feature>
<evidence type="ECO:0000256" key="3">
    <source>
        <dbReference type="ARBA" id="ARBA00022692"/>
    </source>
</evidence>
<keyword evidence="7" id="KW-0675">Receptor</keyword>
<dbReference type="GO" id="GO:0005549">
    <property type="term" value="F:odorant binding"/>
    <property type="evidence" value="ECO:0007669"/>
    <property type="project" value="InterPro"/>
</dbReference>
<feature type="transmembrane region" description="Helical" evidence="12">
    <location>
        <begin position="77"/>
        <end position="100"/>
    </location>
</feature>
<keyword evidence="5 12" id="KW-1133">Transmembrane helix</keyword>
<evidence type="ECO:0000313" key="14">
    <source>
        <dbReference type="Proteomes" id="UP000075886"/>
    </source>
</evidence>
<dbReference type="EnsemblMetazoa" id="AFAF009433-RA">
    <property type="protein sequence ID" value="AFAF009433-PA"/>
    <property type="gene ID" value="AFAF009433"/>
</dbReference>
<dbReference type="PANTHER" id="PTHR21137">
    <property type="entry name" value="ODORANT RECEPTOR"/>
    <property type="match status" value="1"/>
</dbReference>
<proteinExistence type="inferred from homology"/>
<evidence type="ECO:0000256" key="6">
    <source>
        <dbReference type="ARBA" id="ARBA00023136"/>
    </source>
</evidence>
<feature type="transmembrane region" description="Helical" evidence="12">
    <location>
        <begin position="259"/>
        <end position="280"/>
    </location>
</feature>
<dbReference type="Proteomes" id="UP000075886">
    <property type="component" value="Unassembled WGS sequence"/>
</dbReference>
<feature type="transmembrane region" description="Helical" evidence="12">
    <location>
        <begin position="292"/>
        <end position="311"/>
    </location>
</feature>
<dbReference type="STRING" id="69004.A0A182QG13"/>
<evidence type="ECO:0000256" key="7">
    <source>
        <dbReference type="ARBA" id="ARBA00023170"/>
    </source>
</evidence>
<evidence type="ECO:0000256" key="8">
    <source>
        <dbReference type="ARBA" id="ARBA00023224"/>
    </source>
</evidence>
<comment type="subunit">
    <text evidence="11">Interacts with Orco. Complexes exist early in the endomembrane system in olfactory sensory neurons (OSNs), coupling these complexes to the conserved ciliary trafficking pathway.</text>
</comment>
<keyword evidence="2" id="KW-0716">Sensory transduction</keyword>
<evidence type="ECO:0008006" key="15">
    <source>
        <dbReference type="Google" id="ProtNLM"/>
    </source>
</evidence>
<accession>A0A182QG13</accession>
<evidence type="ECO:0000256" key="10">
    <source>
        <dbReference type="ARBA" id="ARBA00037946"/>
    </source>
</evidence>
<comment type="subcellular location">
    <subcellularLocation>
        <location evidence="1">Membrane</location>
        <topology evidence="1">Multi-pass membrane protein</topology>
    </subcellularLocation>
</comment>
<dbReference type="AlphaFoldDB" id="A0A182QG13"/>
<feature type="transmembrane region" description="Helical" evidence="12">
    <location>
        <begin position="50"/>
        <end position="70"/>
    </location>
</feature>
<evidence type="ECO:0000256" key="4">
    <source>
        <dbReference type="ARBA" id="ARBA00022725"/>
    </source>
</evidence>
<evidence type="ECO:0000256" key="1">
    <source>
        <dbReference type="ARBA" id="ARBA00004141"/>
    </source>
</evidence>
<keyword evidence="8" id="KW-0807">Transducer</keyword>
<name>A0A182QG13_9DIPT</name>
<evidence type="ECO:0000256" key="11">
    <source>
        <dbReference type="ARBA" id="ARBA00038679"/>
    </source>
</evidence>
<dbReference type="GO" id="GO:0007165">
    <property type="term" value="P:signal transduction"/>
    <property type="evidence" value="ECO:0007669"/>
    <property type="project" value="UniProtKB-KW"/>
</dbReference>
<dbReference type="GO" id="GO:0004984">
    <property type="term" value="F:olfactory receptor activity"/>
    <property type="evidence" value="ECO:0007669"/>
    <property type="project" value="InterPro"/>
</dbReference>
<comment type="similarity">
    <text evidence="10">Belongs to the insect chemoreceptor superfamily. Heteromeric odorant receptor channel (TC 1.A.69) family. Or2a subfamily.</text>
</comment>
<evidence type="ECO:0000256" key="9">
    <source>
        <dbReference type="ARBA" id="ARBA00037764"/>
    </source>
</evidence>
<sequence>MPSESPKTVSSDKYQWEGYIFAVRMTVWIWKICGLYNEKQPTTLYRAYRYTFFVALIGVYLFTLLLSMFVMQTFEQLMLYIMYIVFTEIVMLLKALITYYKFDQLCNLYQLTRGADFHPLDEAEQKLHRKGVGEINYYFQLYMLTAHLAVGSSLLYLLQKDYRMPYFPWMFGIKYGPTERVNFGIIFGYQVLGMYFHMLINVAIDVQLCYLLGTIGIQLDLIGKRFRMLGTSKEFEESFVGLTKHYQKIHRMVREIEELYSPAFFAQFSASGLVICATAFQASSMFNLSELTALQNLFYMLAMMFQMFLPCRFGNEVTRKSDALKVAIYSSEWYSMRLKERKTLRMLLQHLNSPLTLKAYYFFNYNLQAYSTPAVRDLVSESSTNFGLQFTGTNN</sequence>
<comment type="function">
    <text evidence="9">Odorant receptor which mediates acceptance or avoidance behavior, depending on its substrates. The odorant receptor repertoire encodes a large collection of odor stimuli that vary widely in identity, intensity, and duration. May form a complex with Orco to form odorant-sensing units, providing sensitive and prolonged odorant signaling and calcium permeability.</text>
</comment>
<evidence type="ECO:0000256" key="5">
    <source>
        <dbReference type="ARBA" id="ARBA00022989"/>
    </source>
</evidence>
<keyword evidence="14" id="KW-1185">Reference proteome</keyword>
<evidence type="ECO:0000256" key="2">
    <source>
        <dbReference type="ARBA" id="ARBA00022606"/>
    </source>
</evidence>
<feature type="transmembrane region" description="Helical" evidence="12">
    <location>
        <begin position="137"/>
        <end position="158"/>
    </location>
</feature>
<dbReference type="VEuPathDB" id="VectorBase:AFAF009433"/>
<dbReference type="Pfam" id="PF02949">
    <property type="entry name" value="7tm_6"/>
    <property type="match status" value="1"/>
</dbReference>
<keyword evidence="4" id="KW-0552">Olfaction</keyword>
<protein>
    <recommendedName>
        <fullName evidence="15">Odorant receptor</fullName>
    </recommendedName>
</protein>
<keyword evidence="3 12" id="KW-0812">Transmembrane</keyword>
<reference evidence="13" key="2">
    <citation type="submission" date="2020-05" db="UniProtKB">
        <authorList>
            <consortium name="EnsemblMetazoa"/>
        </authorList>
    </citation>
    <scope>IDENTIFICATION</scope>
    <source>
        <strain evidence="13">FAR1</strain>
    </source>
</reference>
<dbReference type="GO" id="GO:0005886">
    <property type="term" value="C:plasma membrane"/>
    <property type="evidence" value="ECO:0007669"/>
    <property type="project" value="TreeGrafter"/>
</dbReference>
<reference evidence="14" key="1">
    <citation type="submission" date="2014-01" db="EMBL/GenBank/DDBJ databases">
        <title>The Genome Sequence of Anopheles farauti FAR1 (V2).</title>
        <authorList>
            <consortium name="The Broad Institute Genomics Platform"/>
            <person name="Neafsey D.E."/>
            <person name="Besansky N."/>
            <person name="Howell P."/>
            <person name="Walton C."/>
            <person name="Young S.K."/>
            <person name="Zeng Q."/>
            <person name="Gargeya S."/>
            <person name="Fitzgerald M."/>
            <person name="Haas B."/>
            <person name="Abouelleil A."/>
            <person name="Allen A.W."/>
            <person name="Alvarado L."/>
            <person name="Arachchi H.M."/>
            <person name="Berlin A.M."/>
            <person name="Chapman S.B."/>
            <person name="Gainer-Dewar J."/>
            <person name="Goldberg J."/>
            <person name="Griggs A."/>
            <person name="Gujja S."/>
            <person name="Hansen M."/>
            <person name="Howarth C."/>
            <person name="Imamovic A."/>
            <person name="Ireland A."/>
            <person name="Larimer J."/>
            <person name="McCowan C."/>
            <person name="Murphy C."/>
            <person name="Pearson M."/>
            <person name="Poon T.W."/>
            <person name="Priest M."/>
            <person name="Roberts A."/>
            <person name="Saif S."/>
            <person name="Shea T."/>
            <person name="Sisk P."/>
            <person name="Sykes S."/>
            <person name="Wortman J."/>
            <person name="Nusbaum C."/>
            <person name="Birren B."/>
        </authorList>
    </citation>
    <scope>NUCLEOTIDE SEQUENCE [LARGE SCALE GENOMIC DNA]</scope>
    <source>
        <strain evidence="14">FAR1</strain>
    </source>
</reference>
<evidence type="ECO:0000256" key="12">
    <source>
        <dbReference type="SAM" id="Phobius"/>
    </source>
</evidence>
<keyword evidence="6 12" id="KW-0472">Membrane</keyword>